<dbReference type="InterPro" id="IPR000362">
    <property type="entry name" value="Fumarate_lyase_fam"/>
</dbReference>
<dbReference type="PROSITE" id="PS00163">
    <property type="entry name" value="FUMARATE_LYASES"/>
    <property type="match status" value="1"/>
</dbReference>
<sequence length="461" mass="49069">MTTNFRIETDSMGEVKVPENALYQAQTQRAVNNFAFSRHTMPTEFIQALARIKQSAALTNAQLGLLEQDIANAIADAAQTIIDGQHLTQFPVDVFQTGSGTSSNMNANEVIATLASELLGTSISPNDDVNMGQSSNDVVPTAIQLSSTLAVETRLLPALNHLSETLQSKQQALKDVVKTGRTHLMDAMPITFAQELSGWQYQIEHAMQAIEHTLPTVKALAQGGTAVGTGINADPRFAQLFATNLSQATKIQFTASDNFFFNLSSQDAIIALSGQLKTAAVAIMKIANDLRWMNSGPLAGIGEIELQGLQPGSSIMPGKVNPVIPEAAAMASAQVIGNDATITIAGQSGNFQLNVMLPVIAHNVLESIELLSNSAVALADKAIATFEVRQDNLDVALAKNPILVTALNPVIGYLKAAEVAKKAYQQGRAIIDVAEEETDLDRATLERLLDPAKLTLGGMAE</sequence>
<dbReference type="GO" id="GO:0006106">
    <property type="term" value="P:fumarate metabolic process"/>
    <property type="evidence" value="ECO:0007669"/>
    <property type="project" value="InterPro"/>
</dbReference>
<dbReference type="PRINTS" id="PR00145">
    <property type="entry name" value="ARGSUCLYASE"/>
</dbReference>
<dbReference type="FunFam" id="1.10.40.30:FF:000002">
    <property type="entry name" value="Fumarate hydratase class II"/>
    <property type="match status" value="1"/>
</dbReference>
<dbReference type="UniPathway" id="UPA00223">
    <property type="reaction ID" value="UER01007"/>
</dbReference>
<gene>
    <name evidence="8" type="primary">aspA</name>
    <name evidence="5" type="synonym">fumC</name>
    <name evidence="8" type="ORF">SU60_07350</name>
</gene>
<evidence type="ECO:0000256" key="3">
    <source>
        <dbReference type="ARBA" id="ARBA00022532"/>
    </source>
</evidence>
<dbReference type="InterPro" id="IPR022761">
    <property type="entry name" value="Fumarate_lyase_N"/>
</dbReference>
<feature type="domain" description="Fumarate lyase N-terminal" evidence="6">
    <location>
        <begin position="13"/>
        <end position="337"/>
    </location>
</feature>
<evidence type="ECO:0000256" key="2">
    <source>
        <dbReference type="ARBA" id="ARBA00022490"/>
    </source>
</evidence>
<feature type="binding site" evidence="5">
    <location>
        <begin position="134"/>
        <end position="136"/>
    </location>
    <ligand>
        <name>substrate</name>
    </ligand>
</feature>
<dbReference type="Pfam" id="PF10415">
    <property type="entry name" value="FumaraseC_C"/>
    <property type="match status" value="1"/>
</dbReference>
<dbReference type="Gene3D" id="1.10.275.10">
    <property type="entry name" value="Fumarase/aspartase (N-terminal domain)"/>
    <property type="match status" value="1"/>
</dbReference>
<evidence type="ECO:0000259" key="6">
    <source>
        <dbReference type="Pfam" id="PF00206"/>
    </source>
</evidence>
<comment type="pathway">
    <text evidence="5">Carbohydrate metabolism; tricarboxylic acid cycle; (S)-malate from fumarate: step 1/1.</text>
</comment>
<evidence type="ECO:0000313" key="9">
    <source>
        <dbReference type="Proteomes" id="UP000031977"/>
    </source>
</evidence>
<dbReference type="OrthoDB" id="9802809at2"/>
<dbReference type="GO" id="GO:0004333">
    <property type="term" value="F:fumarate hydratase activity"/>
    <property type="evidence" value="ECO:0007669"/>
    <property type="project" value="UniProtKB-UniRule"/>
</dbReference>
<dbReference type="GO" id="GO:0005737">
    <property type="term" value="C:cytoplasm"/>
    <property type="evidence" value="ECO:0007669"/>
    <property type="project" value="UniProtKB-SubCell"/>
</dbReference>
<evidence type="ECO:0000313" key="8">
    <source>
        <dbReference type="EMBL" id="KIN11468.1"/>
    </source>
</evidence>
<comment type="caution">
    <text evidence="5">Lacks conserved residue(s) required for the propagation of feature annotation.</text>
</comment>
<dbReference type="Proteomes" id="UP000031977">
    <property type="component" value="Unassembled WGS sequence"/>
</dbReference>
<keyword evidence="3 5" id="KW-0816">Tricarboxylic acid cycle</keyword>
<dbReference type="Gene3D" id="1.10.40.30">
    <property type="entry name" value="Fumarase/aspartase (C-terminal domain)"/>
    <property type="match status" value="1"/>
</dbReference>
<proteinExistence type="inferred from homology"/>
<keyword evidence="2 5" id="KW-0963">Cytoplasm</keyword>
<evidence type="ECO:0000256" key="1">
    <source>
        <dbReference type="ARBA" id="ARBA00009084"/>
    </source>
</evidence>
<dbReference type="FunFam" id="1.10.275.10:FF:000001">
    <property type="entry name" value="Fumarate hydratase, mitochondrial"/>
    <property type="match status" value="1"/>
</dbReference>
<comment type="subcellular location">
    <subcellularLocation>
        <location evidence="5">Cytoplasm</location>
    </subcellularLocation>
</comment>
<comment type="function">
    <text evidence="5">Involved in the TCA cycle. Catalyzes the stereospecific interconversion of fumarate to L-malate.</text>
</comment>
<dbReference type="FunFam" id="1.20.200.10:FF:000001">
    <property type="entry name" value="Fumarate hydratase, mitochondrial"/>
    <property type="match status" value="1"/>
</dbReference>
<comment type="catalytic activity">
    <reaction evidence="5">
        <text>(S)-malate = fumarate + H2O</text>
        <dbReference type="Rhea" id="RHEA:12460"/>
        <dbReference type="ChEBI" id="CHEBI:15377"/>
        <dbReference type="ChEBI" id="CHEBI:15589"/>
        <dbReference type="ChEBI" id="CHEBI:29806"/>
        <dbReference type="EC" id="4.2.1.2"/>
    </reaction>
</comment>
<protein>
    <recommendedName>
        <fullName evidence="5">Fumarate hydratase class II</fullName>
        <shortName evidence="5">Fumarase C</shortName>
        <ecNumber evidence="5">4.2.1.2</ecNumber>
    </recommendedName>
    <alternativeName>
        <fullName evidence="5">Aerobic fumarase</fullName>
    </alternativeName>
    <alternativeName>
        <fullName evidence="5">Iron-independent fumarase</fullName>
    </alternativeName>
</protein>
<reference evidence="8 9" key="1">
    <citation type="submission" date="2015-01" db="EMBL/GenBank/DDBJ databases">
        <title>Draft genome of Vibrio mytili type strain CAIM 528.</title>
        <authorList>
            <person name="Gonzalez-Castillo A."/>
            <person name="Gomez-Gil B."/>
            <person name="Enciso-Ibarra J."/>
        </authorList>
    </citation>
    <scope>NUCLEOTIDE SEQUENCE [LARGE SCALE GENOMIC DNA]</scope>
    <source>
        <strain evidence="8 9">CAIM 528</strain>
    </source>
</reference>
<keyword evidence="4 5" id="KW-0456">Lyase</keyword>
<accession>A0A0C3EAL6</accession>
<comment type="similarity">
    <text evidence="1 5">Belongs to the class-II fumarase/aspartase family. Fumarase subfamily.</text>
</comment>
<dbReference type="Pfam" id="PF00206">
    <property type="entry name" value="Lyase_1"/>
    <property type="match status" value="1"/>
</dbReference>
<feature type="active site" evidence="5">
    <location>
        <position position="313"/>
    </location>
</feature>
<dbReference type="GO" id="GO:0006099">
    <property type="term" value="P:tricarboxylic acid cycle"/>
    <property type="evidence" value="ECO:0007669"/>
    <property type="project" value="UniProtKB-UniRule"/>
</dbReference>
<dbReference type="AlphaFoldDB" id="A0A0C3EAL6"/>
<dbReference type="InterPro" id="IPR020557">
    <property type="entry name" value="Fumarate_lyase_CS"/>
</dbReference>
<dbReference type="HAMAP" id="MF_00743">
    <property type="entry name" value="FumaraseC"/>
    <property type="match status" value="1"/>
</dbReference>
<feature type="binding site" evidence="5">
    <location>
        <position position="314"/>
    </location>
    <ligand>
        <name>substrate</name>
    </ligand>
</feature>
<evidence type="ECO:0000259" key="7">
    <source>
        <dbReference type="Pfam" id="PF10415"/>
    </source>
</evidence>
<dbReference type="CDD" id="cd01362">
    <property type="entry name" value="Fumarase_classII"/>
    <property type="match status" value="1"/>
</dbReference>
<dbReference type="PANTHER" id="PTHR11444">
    <property type="entry name" value="ASPARTATEAMMONIA/ARGININOSUCCINATE/ADENYLOSUCCINATE LYASE"/>
    <property type="match status" value="1"/>
</dbReference>
<feature type="site" description="Important for catalytic activity" evidence="5">
    <location>
        <position position="326"/>
    </location>
</feature>
<evidence type="ECO:0000256" key="4">
    <source>
        <dbReference type="ARBA" id="ARBA00023239"/>
    </source>
</evidence>
<dbReference type="SUPFAM" id="SSF48557">
    <property type="entry name" value="L-aspartase-like"/>
    <property type="match status" value="1"/>
</dbReference>
<comment type="subunit">
    <text evidence="5">Homotetramer.</text>
</comment>
<dbReference type="STRING" id="50718.SU60_07350"/>
<name>A0A0C3EAL6_9VIBR</name>
<dbReference type="PRINTS" id="PR00149">
    <property type="entry name" value="FUMRATELYASE"/>
</dbReference>
<dbReference type="InterPro" id="IPR005677">
    <property type="entry name" value="Fum_hydII"/>
</dbReference>
<feature type="binding site" evidence="5">
    <location>
        <begin position="319"/>
        <end position="321"/>
    </location>
    <ligand>
        <name>substrate</name>
    </ligand>
</feature>
<keyword evidence="9" id="KW-1185">Reference proteome</keyword>
<dbReference type="EMBL" id="JXOK01000022">
    <property type="protein sequence ID" value="KIN11468.1"/>
    <property type="molecule type" value="Genomic_DNA"/>
</dbReference>
<dbReference type="RefSeq" id="WP_041155026.1">
    <property type="nucleotide sequence ID" value="NZ_CBCRVP010000017.1"/>
</dbReference>
<evidence type="ECO:0000256" key="5">
    <source>
        <dbReference type="HAMAP-Rule" id="MF_00743"/>
    </source>
</evidence>
<comment type="caution">
    <text evidence="8">The sequence shown here is derived from an EMBL/GenBank/DDBJ whole genome shotgun (WGS) entry which is preliminary data.</text>
</comment>
<feature type="binding site" evidence="5">
    <location>
        <begin position="99"/>
        <end position="101"/>
    </location>
    <ligand>
        <name>substrate</name>
    </ligand>
</feature>
<dbReference type="Gene3D" id="1.20.200.10">
    <property type="entry name" value="Fumarase/aspartase (Central domain)"/>
    <property type="match status" value="1"/>
</dbReference>
<dbReference type="InterPro" id="IPR008948">
    <property type="entry name" value="L-Aspartase-like"/>
</dbReference>
<dbReference type="EC" id="4.2.1.2" evidence="5"/>
<feature type="active site" description="Proton donor/acceptor" evidence="5">
    <location>
        <position position="183"/>
    </location>
</feature>
<feature type="domain" description="Fumarase C C-terminal" evidence="7">
    <location>
        <begin position="403"/>
        <end position="455"/>
    </location>
</feature>
<organism evidence="8 9">
    <name type="scientific">Vibrio mytili</name>
    <dbReference type="NCBI Taxonomy" id="50718"/>
    <lineage>
        <taxon>Bacteria</taxon>
        <taxon>Pseudomonadati</taxon>
        <taxon>Pseudomonadota</taxon>
        <taxon>Gammaproteobacteria</taxon>
        <taxon>Vibrionales</taxon>
        <taxon>Vibrionaceae</taxon>
        <taxon>Vibrio</taxon>
    </lineage>
</organism>
<dbReference type="InterPro" id="IPR018951">
    <property type="entry name" value="Fumarase_C_C"/>
</dbReference>
<comment type="miscellaneous">
    <text evidence="5">There are 2 substrate-binding sites: the catalytic A site, and the non-catalytic B site that may play a role in the transfer of substrate or product between the active site and the solvent. Alternatively, the B site may bind allosteric effectors.</text>
</comment>
<dbReference type="InterPro" id="IPR024083">
    <property type="entry name" value="Fumarase/histidase_N"/>
</dbReference>
<feature type="binding site" evidence="5">
    <location>
        <position position="182"/>
    </location>
    <ligand>
        <name>substrate</name>
    </ligand>
</feature>
<dbReference type="PANTHER" id="PTHR11444:SF22">
    <property type="entry name" value="FUMARATE HYDRATASE CLASS II"/>
    <property type="match status" value="1"/>
</dbReference>